<dbReference type="GO" id="GO:0006351">
    <property type="term" value="P:DNA-templated transcription"/>
    <property type="evidence" value="ECO:0007669"/>
    <property type="project" value="InterPro"/>
</dbReference>
<dbReference type="InParanoid" id="W3WXP5"/>
<keyword evidence="2" id="KW-0539">Nucleus</keyword>
<dbReference type="OMA" id="IWIINEA"/>
<dbReference type="KEGG" id="pfy:PFICI_09964"/>
<dbReference type="HOGENOM" id="CLU_004083_5_3_1"/>
<evidence type="ECO:0000313" key="5">
    <source>
        <dbReference type="EMBL" id="ETS77902.1"/>
    </source>
</evidence>
<dbReference type="RefSeq" id="XP_007836736.1">
    <property type="nucleotide sequence ID" value="XM_007838545.1"/>
</dbReference>
<evidence type="ECO:0000259" key="4">
    <source>
        <dbReference type="SMART" id="SM00906"/>
    </source>
</evidence>
<keyword evidence="6" id="KW-1185">Reference proteome</keyword>
<dbReference type="GO" id="GO:0005634">
    <property type="term" value="C:nucleus"/>
    <property type="evidence" value="ECO:0007669"/>
    <property type="project" value="UniProtKB-SubCell"/>
</dbReference>
<dbReference type="CDD" id="cd12148">
    <property type="entry name" value="fungal_TF_MHR"/>
    <property type="match status" value="1"/>
</dbReference>
<evidence type="ECO:0000256" key="3">
    <source>
        <dbReference type="SAM" id="MobiDB-lite"/>
    </source>
</evidence>
<gene>
    <name evidence="5" type="ORF">PFICI_09964</name>
</gene>
<feature type="domain" description="Xylanolytic transcriptional activator regulatory" evidence="4">
    <location>
        <begin position="174"/>
        <end position="249"/>
    </location>
</feature>
<dbReference type="Proteomes" id="UP000030651">
    <property type="component" value="Unassembled WGS sequence"/>
</dbReference>
<evidence type="ECO:0000256" key="1">
    <source>
        <dbReference type="ARBA" id="ARBA00004123"/>
    </source>
</evidence>
<dbReference type="eggNOG" id="ENOG502SI22">
    <property type="taxonomic scope" value="Eukaryota"/>
</dbReference>
<dbReference type="InterPro" id="IPR050613">
    <property type="entry name" value="Sec_Metabolite_Reg"/>
</dbReference>
<dbReference type="Pfam" id="PF04082">
    <property type="entry name" value="Fungal_trans"/>
    <property type="match status" value="1"/>
</dbReference>
<dbReference type="PANTHER" id="PTHR31001:SF85">
    <property type="entry name" value="ZN(II)2CYS6 TRANSCRIPTION FACTOR (EUROFUNG)"/>
    <property type="match status" value="1"/>
</dbReference>
<dbReference type="GeneID" id="19274977"/>
<proteinExistence type="predicted"/>
<dbReference type="AlphaFoldDB" id="W3WXP5"/>
<name>W3WXP5_PESFW</name>
<evidence type="ECO:0000313" key="6">
    <source>
        <dbReference type="Proteomes" id="UP000030651"/>
    </source>
</evidence>
<comment type="subcellular location">
    <subcellularLocation>
        <location evidence="1">Nucleus</location>
    </subcellularLocation>
</comment>
<organism evidence="5 6">
    <name type="scientific">Pestalotiopsis fici (strain W106-1 / CGMCC3.15140)</name>
    <dbReference type="NCBI Taxonomy" id="1229662"/>
    <lineage>
        <taxon>Eukaryota</taxon>
        <taxon>Fungi</taxon>
        <taxon>Dikarya</taxon>
        <taxon>Ascomycota</taxon>
        <taxon>Pezizomycotina</taxon>
        <taxon>Sordariomycetes</taxon>
        <taxon>Xylariomycetidae</taxon>
        <taxon>Amphisphaeriales</taxon>
        <taxon>Sporocadaceae</taxon>
        <taxon>Pestalotiopsis</taxon>
    </lineage>
</organism>
<dbReference type="SMART" id="SM00906">
    <property type="entry name" value="Fungal_trans"/>
    <property type="match status" value="1"/>
</dbReference>
<evidence type="ECO:0000256" key="2">
    <source>
        <dbReference type="ARBA" id="ARBA00023242"/>
    </source>
</evidence>
<dbReference type="InterPro" id="IPR007219">
    <property type="entry name" value="XnlR_reg_dom"/>
</dbReference>
<dbReference type="PANTHER" id="PTHR31001">
    <property type="entry name" value="UNCHARACTERIZED TRANSCRIPTIONAL REGULATORY PROTEIN"/>
    <property type="match status" value="1"/>
</dbReference>
<dbReference type="GO" id="GO:0003677">
    <property type="term" value="F:DNA binding"/>
    <property type="evidence" value="ECO:0007669"/>
    <property type="project" value="InterPro"/>
</dbReference>
<dbReference type="OrthoDB" id="435881at2759"/>
<accession>W3WXP5</accession>
<dbReference type="GO" id="GO:0008270">
    <property type="term" value="F:zinc ion binding"/>
    <property type="evidence" value="ECO:0007669"/>
    <property type="project" value="InterPro"/>
</dbReference>
<dbReference type="EMBL" id="KI912115">
    <property type="protein sequence ID" value="ETS77902.1"/>
    <property type="molecule type" value="Genomic_DNA"/>
</dbReference>
<feature type="region of interest" description="Disordered" evidence="3">
    <location>
        <begin position="495"/>
        <end position="527"/>
    </location>
</feature>
<protein>
    <recommendedName>
        <fullName evidence="4">Xylanolytic transcriptional activator regulatory domain-containing protein</fullName>
    </recommendedName>
</protein>
<sequence length="624" mass="70176">MNDSILWKSVADELRESPDSLHECSIDSEDSEDDFGFVLGIQPRPDPKSRHPPPEGIQELWKIFIENIDPLTKVLHVPSLWPAVNKAANNIEVIPRAFEALMFAIYSAAVMSLGDDECKSRLNAPRKTLLSRYIAATKRALARAKFMGSTNLVVLQALALHLLSVRDSYEPRAIWSLTGVAIRIAQGMGLERDGVHLGLAPFETEMRRRIWWQIKTHDFRTGELCGIAKFQDLHTGSDTPKWPTNVDDDQLYPGMPSPATSSKVMTDSVLIALKGELLNFAAARIADFRRQGKAPGAWELHMRDNDTTEVDRLLEEIEETLETKYIRYCDPSRPLHLFTMLMARSSMNIIRLLSHHPRRWANFEQAPMSEQLWVWNVCINLLEQHTMLLTNPQLNAFAWHAPYFQQWHAVIHVLGTLCNGSLAVDYGKAWALISKIYQGTPEMASDMRKPIHVAVGNLCLKAYRKHKAVLEKNKSAVPPPTPGFIVKLNEQRDSIKAKQSQAKTKKAEVSRTLNQASTGDKDVPSGPGITIQGNPPSSIPAHSITHGTDETLLGTQEESFWLTQGLDSSILNNINDMMDFDFDFSPNTDLSLEEPSSHTIDWDQWDTWLAQSNILRPLTPDQGS</sequence>
<reference evidence="6" key="1">
    <citation type="journal article" date="2015" name="BMC Genomics">
        <title>Genomic and transcriptomic analysis of the endophytic fungus Pestalotiopsis fici reveals its lifestyle and high potential for synthesis of natural products.</title>
        <authorList>
            <person name="Wang X."/>
            <person name="Zhang X."/>
            <person name="Liu L."/>
            <person name="Xiang M."/>
            <person name="Wang W."/>
            <person name="Sun X."/>
            <person name="Che Y."/>
            <person name="Guo L."/>
            <person name="Liu G."/>
            <person name="Guo L."/>
            <person name="Wang C."/>
            <person name="Yin W.B."/>
            <person name="Stadler M."/>
            <person name="Zhang X."/>
            <person name="Liu X."/>
        </authorList>
    </citation>
    <scope>NUCLEOTIDE SEQUENCE [LARGE SCALE GENOMIC DNA]</scope>
    <source>
        <strain evidence="6">W106-1 / CGMCC3.15140</strain>
    </source>
</reference>